<dbReference type="EMBL" id="OX596095">
    <property type="protein sequence ID" value="CAI9692802.1"/>
    <property type="molecule type" value="Genomic_DNA"/>
</dbReference>
<organism evidence="1 2">
    <name type="scientific">Rangifer tarandus platyrhynchus</name>
    <name type="common">Svalbard reindeer</name>
    <dbReference type="NCBI Taxonomy" id="3082113"/>
    <lineage>
        <taxon>Eukaryota</taxon>
        <taxon>Metazoa</taxon>
        <taxon>Chordata</taxon>
        <taxon>Craniata</taxon>
        <taxon>Vertebrata</taxon>
        <taxon>Euteleostomi</taxon>
        <taxon>Mammalia</taxon>
        <taxon>Eutheria</taxon>
        <taxon>Laurasiatheria</taxon>
        <taxon>Artiodactyla</taxon>
        <taxon>Ruminantia</taxon>
        <taxon>Pecora</taxon>
        <taxon>Cervidae</taxon>
        <taxon>Odocoileinae</taxon>
        <taxon>Rangifer</taxon>
    </lineage>
</organism>
<evidence type="ECO:0000313" key="1">
    <source>
        <dbReference type="EMBL" id="CAI9692802.1"/>
    </source>
</evidence>
<gene>
    <name evidence="1" type="ORF">MRATA1EN3_LOCUS4015</name>
</gene>
<protein>
    <submittedName>
        <fullName evidence="1">Uncharacterized protein</fullName>
    </submittedName>
</protein>
<sequence length="651" mass="70471">MAERRWQSRLPMAVGFEGGTHTVSSPPHGDRFGRGGTSRMTIQLTQRWDCGSRDPFRSSGTWTPQAERMTWGGGDGAGEGEGKREGGGPVRCPAPGHRLASLPHELLEKTSSQNALPEPCRVALCSGDAFAQDKKEDEGAASPALPGSQAKGSGHSACACGDPPEFVCRSDLGTWAEGLAPLWTEHGAKWLWERLGADAAQLPGPISIHRLTSASQCLGMEPLLYATSKSPQASLCFVGICGLLASVASRGSPVMDERPWRCWLSLTPRTVIPLREPGEEEEKASFEHSEPLTTWSRDALLKKIDFVRERPSPSSECFVVRFREVEALLFLSCLEGLMFVGLGRGKRREACPKARIYFCVFAQCCHSVPAEEARSLAHIEAARGDAGPCDEGRAELGGGTQSAGLWTVELTFHPRAWGLPFPPPTPRPARTCPPTRCIPGSRSRSCSANSSVNRTKSQTRPAARDSEHRPPAAPFLAIETFARLHAAFPRFFSCSSYRKRVSIRMATARGRQMSLPPAAALLAAGRRGGSGAGLERFPRGSTNGCASGPSVGFTRPVRPRTCPVRPLTCPRPAPHLPARPAPVPARAPRLTCRLRPGATPAHWSPATSFRFARRNRRERVRKGRGWLFLRTRKAGCSVSPRGRGPVPGCMQ</sequence>
<proteinExistence type="predicted"/>
<reference evidence="1" key="1">
    <citation type="submission" date="2023-05" db="EMBL/GenBank/DDBJ databases">
        <authorList>
            <consortium name="ELIXIR-Norway"/>
        </authorList>
    </citation>
    <scope>NUCLEOTIDE SEQUENCE</scope>
</reference>
<dbReference type="Proteomes" id="UP001162501">
    <property type="component" value="Chromosome 11"/>
</dbReference>
<evidence type="ECO:0000313" key="2">
    <source>
        <dbReference type="Proteomes" id="UP001162501"/>
    </source>
</evidence>
<name>A0ACB0DX12_RANTA</name>
<accession>A0ACB0DX12</accession>